<evidence type="ECO:0000256" key="1">
    <source>
        <dbReference type="SAM" id="SignalP"/>
    </source>
</evidence>
<organism evidence="2 3">
    <name type="scientific">Colocasia esculenta</name>
    <name type="common">Wild taro</name>
    <name type="synonym">Arum esculentum</name>
    <dbReference type="NCBI Taxonomy" id="4460"/>
    <lineage>
        <taxon>Eukaryota</taxon>
        <taxon>Viridiplantae</taxon>
        <taxon>Streptophyta</taxon>
        <taxon>Embryophyta</taxon>
        <taxon>Tracheophyta</taxon>
        <taxon>Spermatophyta</taxon>
        <taxon>Magnoliopsida</taxon>
        <taxon>Liliopsida</taxon>
        <taxon>Araceae</taxon>
        <taxon>Aroideae</taxon>
        <taxon>Colocasieae</taxon>
        <taxon>Colocasia</taxon>
    </lineage>
</organism>
<reference evidence="2" key="1">
    <citation type="submission" date="2017-07" db="EMBL/GenBank/DDBJ databases">
        <title>Taro Niue Genome Assembly and Annotation.</title>
        <authorList>
            <person name="Atibalentja N."/>
            <person name="Keating K."/>
            <person name="Fields C.J."/>
        </authorList>
    </citation>
    <scope>NUCLEOTIDE SEQUENCE</scope>
    <source>
        <strain evidence="2">Niue_2</strain>
        <tissue evidence="2">Leaf</tissue>
    </source>
</reference>
<keyword evidence="1" id="KW-0732">Signal</keyword>
<gene>
    <name evidence="2" type="ORF">Taro_050855</name>
</gene>
<feature type="signal peptide" evidence="1">
    <location>
        <begin position="1"/>
        <end position="19"/>
    </location>
</feature>
<accession>A0A843XF77</accession>
<sequence>MVYVDWLFGLVVLVEFSLGDSLSFLVEVGEPTGLLCFVVRACVLPDWSMWDSVFPLDQLWVAPILSPSLLVLGLCARGVELFHLWDACGGLSLVVVPYHSVVLLVVEWVADRIGLAARSVEDFSHVGSAACAVGCLVEHSTRGCVAVVVTRKSCRFSCVVAPAVLVGLLGVGGRFSDHVVVGPTRVGSDRAALRLTSLRPVLWHLRACPSARCAFGLLPFPGTPILVGPLRVVSDPRLVRVPRSLECRGAGQLVRSHSLALHGSGAVSGGQAWDRSPARLRLVVVVVHASHSDGRRDLDSWSSVVLFLFLLSNRFELEVAGARVWTVCVVPLVVSSVGCG</sequence>
<evidence type="ECO:0000313" key="2">
    <source>
        <dbReference type="EMBL" id="MQM17875.1"/>
    </source>
</evidence>
<keyword evidence="3" id="KW-1185">Reference proteome</keyword>
<proteinExistence type="predicted"/>
<dbReference type="AlphaFoldDB" id="A0A843XF77"/>
<feature type="chain" id="PRO_5032999254" evidence="1">
    <location>
        <begin position="20"/>
        <end position="340"/>
    </location>
</feature>
<name>A0A843XF77_COLES</name>
<dbReference type="Proteomes" id="UP000652761">
    <property type="component" value="Unassembled WGS sequence"/>
</dbReference>
<evidence type="ECO:0000313" key="3">
    <source>
        <dbReference type="Proteomes" id="UP000652761"/>
    </source>
</evidence>
<dbReference type="EMBL" id="NMUH01007818">
    <property type="protein sequence ID" value="MQM17875.1"/>
    <property type="molecule type" value="Genomic_DNA"/>
</dbReference>
<protein>
    <submittedName>
        <fullName evidence="2">Uncharacterized protein</fullName>
    </submittedName>
</protein>
<comment type="caution">
    <text evidence="2">The sequence shown here is derived from an EMBL/GenBank/DDBJ whole genome shotgun (WGS) entry which is preliminary data.</text>
</comment>